<keyword evidence="2" id="KW-0732">Signal</keyword>
<feature type="chain" id="PRO_5047287234" evidence="2">
    <location>
        <begin position="16"/>
        <end position="292"/>
    </location>
</feature>
<dbReference type="InterPro" id="IPR050300">
    <property type="entry name" value="GDXG_lipolytic_enzyme"/>
</dbReference>
<organism evidence="4 5">
    <name type="scientific">Aspergillus lucknowensis</name>
    <dbReference type="NCBI Taxonomy" id="176173"/>
    <lineage>
        <taxon>Eukaryota</taxon>
        <taxon>Fungi</taxon>
        <taxon>Dikarya</taxon>
        <taxon>Ascomycota</taxon>
        <taxon>Pezizomycotina</taxon>
        <taxon>Eurotiomycetes</taxon>
        <taxon>Eurotiomycetidae</taxon>
        <taxon>Eurotiales</taxon>
        <taxon>Aspergillaceae</taxon>
        <taxon>Aspergillus</taxon>
        <taxon>Aspergillus subgen. Nidulantes</taxon>
    </lineage>
</organism>
<accession>A0ABR4LUK2</accession>
<sequence length="292" mass="32583">MFFLTYLYCKVLALAIRIIARSRARINAKPDGIYQIESRHPQRKIKAHVYRPRGASRPAPVLINFHGSGFILPAHGSDDEFCRQMSQQTKYTVLDVQYRLAPEHPFPAALNDVEDVVNWALKQPEEFDRSRIALSGFSAGGNLALAASSNLFPPETFYAVITFYPPVDLHTRPESKSPPDSTGNPLPVPLARFFDKCYIPSSHNKKDPRISPYYAQPDSFPSRVLIITAAGDSLAPEAERLAVKIGQAAGREVVSRRMESCDHGWNISPKTAAQRDARDEAYDMVVAMLNGR</sequence>
<dbReference type="PANTHER" id="PTHR48081:SF8">
    <property type="entry name" value="ALPHA_BETA HYDROLASE FOLD-3 DOMAIN-CONTAINING PROTEIN-RELATED"/>
    <property type="match status" value="1"/>
</dbReference>
<evidence type="ECO:0000256" key="2">
    <source>
        <dbReference type="SAM" id="SignalP"/>
    </source>
</evidence>
<evidence type="ECO:0000313" key="4">
    <source>
        <dbReference type="EMBL" id="KAL2867028.1"/>
    </source>
</evidence>
<dbReference type="SUPFAM" id="SSF53474">
    <property type="entry name" value="alpha/beta-Hydrolases"/>
    <property type="match status" value="1"/>
</dbReference>
<dbReference type="InterPro" id="IPR013094">
    <property type="entry name" value="AB_hydrolase_3"/>
</dbReference>
<feature type="domain" description="Alpha/beta hydrolase fold-3" evidence="3">
    <location>
        <begin position="62"/>
        <end position="265"/>
    </location>
</feature>
<protein>
    <submittedName>
        <fullName evidence="4">Alpha/Beta hydrolase protein</fullName>
    </submittedName>
</protein>
<dbReference type="GeneID" id="98139394"/>
<dbReference type="InterPro" id="IPR029058">
    <property type="entry name" value="AB_hydrolase_fold"/>
</dbReference>
<comment type="caution">
    <text evidence="4">The sequence shown here is derived from an EMBL/GenBank/DDBJ whole genome shotgun (WGS) entry which is preliminary data.</text>
</comment>
<dbReference type="Pfam" id="PF07859">
    <property type="entry name" value="Abhydrolase_3"/>
    <property type="match status" value="1"/>
</dbReference>
<dbReference type="PANTHER" id="PTHR48081">
    <property type="entry name" value="AB HYDROLASE SUPERFAMILY PROTEIN C4A8.06C"/>
    <property type="match status" value="1"/>
</dbReference>
<feature type="signal peptide" evidence="2">
    <location>
        <begin position="1"/>
        <end position="15"/>
    </location>
</feature>
<proteinExistence type="predicted"/>
<dbReference type="Gene3D" id="3.40.50.1820">
    <property type="entry name" value="alpha/beta hydrolase"/>
    <property type="match status" value="1"/>
</dbReference>
<reference evidence="4 5" key="1">
    <citation type="submission" date="2024-07" db="EMBL/GenBank/DDBJ databases">
        <title>Section-level genome sequencing and comparative genomics of Aspergillus sections Usti and Cavernicolus.</title>
        <authorList>
            <consortium name="Lawrence Berkeley National Laboratory"/>
            <person name="Nybo J.L."/>
            <person name="Vesth T.C."/>
            <person name="Theobald S."/>
            <person name="Frisvad J.C."/>
            <person name="Larsen T.O."/>
            <person name="Kjaerboelling I."/>
            <person name="Rothschild-Mancinelli K."/>
            <person name="Lyhne E.K."/>
            <person name="Kogle M.E."/>
            <person name="Barry K."/>
            <person name="Clum A."/>
            <person name="Na H."/>
            <person name="Ledsgaard L."/>
            <person name="Lin J."/>
            <person name="Lipzen A."/>
            <person name="Kuo A."/>
            <person name="Riley R."/>
            <person name="Mondo S."/>
            <person name="Labutti K."/>
            <person name="Haridas S."/>
            <person name="Pangalinan J."/>
            <person name="Salamov A.A."/>
            <person name="Simmons B.A."/>
            <person name="Magnuson J.K."/>
            <person name="Chen J."/>
            <person name="Drula E."/>
            <person name="Henrissat B."/>
            <person name="Wiebenga A."/>
            <person name="Lubbers R.J."/>
            <person name="Gomes A.C."/>
            <person name="Macurrencykelacurrency M.R."/>
            <person name="Stajich J."/>
            <person name="Grigoriev I.V."/>
            <person name="Mortensen U.H."/>
            <person name="De Vries R.P."/>
            <person name="Baker S.E."/>
            <person name="Andersen M.R."/>
        </authorList>
    </citation>
    <scope>NUCLEOTIDE SEQUENCE [LARGE SCALE GENOMIC DNA]</scope>
    <source>
        <strain evidence="4 5">CBS 449.75</strain>
    </source>
</reference>
<evidence type="ECO:0000256" key="1">
    <source>
        <dbReference type="ARBA" id="ARBA00022801"/>
    </source>
</evidence>
<keyword evidence="1 4" id="KW-0378">Hydrolase</keyword>
<evidence type="ECO:0000313" key="5">
    <source>
        <dbReference type="Proteomes" id="UP001610432"/>
    </source>
</evidence>
<name>A0ABR4LUK2_9EURO</name>
<evidence type="ECO:0000259" key="3">
    <source>
        <dbReference type="Pfam" id="PF07859"/>
    </source>
</evidence>
<dbReference type="Proteomes" id="UP001610432">
    <property type="component" value="Unassembled WGS sequence"/>
</dbReference>
<dbReference type="RefSeq" id="XP_070886007.1">
    <property type="nucleotide sequence ID" value="XM_071024322.1"/>
</dbReference>
<gene>
    <name evidence="4" type="ORF">BJX67DRAFT_111247</name>
</gene>
<dbReference type="EMBL" id="JBFXLQ010000021">
    <property type="protein sequence ID" value="KAL2867028.1"/>
    <property type="molecule type" value="Genomic_DNA"/>
</dbReference>
<keyword evidence="5" id="KW-1185">Reference proteome</keyword>
<dbReference type="GO" id="GO:0016787">
    <property type="term" value="F:hydrolase activity"/>
    <property type="evidence" value="ECO:0007669"/>
    <property type="project" value="UniProtKB-KW"/>
</dbReference>